<dbReference type="CDD" id="cd01814">
    <property type="entry name" value="Ubl_MUBs_plant"/>
    <property type="match status" value="1"/>
</dbReference>
<accession>A0A4D6M8G3</accession>
<dbReference type="PROSITE" id="PS50053">
    <property type="entry name" value="UBIQUITIN_2"/>
    <property type="match status" value="1"/>
</dbReference>
<evidence type="ECO:0000313" key="4">
    <source>
        <dbReference type="Proteomes" id="UP000501690"/>
    </source>
</evidence>
<evidence type="ECO:0000313" key="3">
    <source>
        <dbReference type="EMBL" id="QCD96980.1"/>
    </source>
</evidence>
<protein>
    <recommendedName>
        <fullName evidence="2">Ubiquitin-like domain-containing protein</fullName>
    </recommendedName>
</protein>
<dbReference type="PANTHER" id="PTHR13169">
    <property type="entry name" value="UBIQUITIN-LIKE PROTEIN 3 HCG-1 PROTEIN"/>
    <property type="match status" value="1"/>
</dbReference>
<evidence type="ECO:0000259" key="2">
    <source>
        <dbReference type="PROSITE" id="PS50053"/>
    </source>
</evidence>
<dbReference type="Gene3D" id="3.10.20.90">
    <property type="entry name" value="Phosphatidylinositol 3-kinase Catalytic Subunit, Chain A, domain 1"/>
    <property type="match status" value="1"/>
</dbReference>
<dbReference type="InterPro" id="IPR040015">
    <property type="entry name" value="UBL3-like"/>
</dbReference>
<dbReference type="Proteomes" id="UP000501690">
    <property type="component" value="Linkage Group LG6"/>
</dbReference>
<name>A0A4D6M8G3_VIGUN</name>
<sequence length="167" mass="19517">MPEEEVVELKFRLYDGSDMGPFCYSPASTVSMLKDRIFADWPKDKKIIPKSANDIKLISGGRILENNRSVGQCRVPLGELPKGVIITMHVVVQPPLLKAKTEEKVEKEERQRMRKTKRKEENDETKVITTNTRTTTIEPRQGCKRVQVTEFQYFFDQFHSWWKQKDL</sequence>
<dbReference type="PANTHER" id="PTHR13169:SF1">
    <property type="entry name" value="MEMBRANE-ANCHORED UBIQUITIN-FOLD PROTEIN 4"/>
    <property type="match status" value="1"/>
</dbReference>
<dbReference type="SUPFAM" id="SSF54236">
    <property type="entry name" value="Ubiquitin-like"/>
    <property type="match status" value="1"/>
</dbReference>
<reference evidence="3 4" key="1">
    <citation type="submission" date="2019-04" db="EMBL/GenBank/DDBJ databases">
        <title>An improved genome assembly and genetic linkage map for asparagus bean, Vigna unguiculata ssp. sesquipedialis.</title>
        <authorList>
            <person name="Xia Q."/>
            <person name="Zhang R."/>
            <person name="Dong Y."/>
        </authorList>
    </citation>
    <scope>NUCLEOTIDE SEQUENCE [LARGE SCALE GENOMIC DNA]</scope>
    <source>
        <tissue evidence="3">Leaf</tissue>
    </source>
</reference>
<gene>
    <name evidence="3" type="ORF">DEO72_LG6g1690</name>
</gene>
<organism evidence="3 4">
    <name type="scientific">Vigna unguiculata</name>
    <name type="common">Cowpea</name>
    <dbReference type="NCBI Taxonomy" id="3917"/>
    <lineage>
        <taxon>Eukaryota</taxon>
        <taxon>Viridiplantae</taxon>
        <taxon>Streptophyta</taxon>
        <taxon>Embryophyta</taxon>
        <taxon>Tracheophyta</taxon>
        <taxon>Spermatophyta</taxon>
        <taxon>Magnoliopsida</taxon>
        <taxon>eudicotyledons</taxon>
        <taxon>Gunneridae</taxon>
        <taxon>Pentapetalae</taxon>
        <taxon>rosids</taxon>
        <taxon>fabids</taxon>
        <taxon>Fabales</taxon>
        <taxon>Fabaceae</taxon>
        <taxon>Papilionoideae</taxon>
        <taxon>50 kb inversion clade</taxon>
        <taxon>NPAAA clade</taxon>
        <taxon>indigoferoid/millettioid clade</taxon>
        <taxon>Phaseoleae</taxon>
        <taxon>Vigna</taxon>
    </lineage>
</organism>
<keyword evidence="4" id="KW-1185">Reference proteome</keyword>
<feature type="region of interest" description="Disordered" evidence="1">
    <location>
        <begin position="103"/>
        <end position="124"/>
    </location>
</feature>
<dbReference type="Pfam" id="PF13881">
    <property type="entry name" value="Rad60-SLD_2"/>
    <property type="match status" value="1"/>
</dbReference>
<dbReference type="InterPro" id="IPR000626">
    <property type="entry name" value="Ubiquitin-like_dom"/>
</dbReference>
<proteinExistence type="predicted"/>
<feature type="domain" description="Ubiquitin-like" evidence="2">
    <location>
        <begin position="7"/>
        <end position="75"/>
    </location>
</feature>
<dbReference type="AlphaFoldDB" id="A0A4D6M8G3"/>
<dbReference type="InterPro" id="IPR029071">
    <property type="entry name" value="Ubiquitin-like_domsf"/>
</dbReference>
<dbReference type="InterPro" id="IPR039540">
    <property type="entry name" value="UBL3-like_ubiquitin_dom"/>
</dbReference>
<evidence type="ECO:0000256" key="1">
    <source>
        <dbReference type="SAM" id="MobiDB-lite"/>
    </source>
</evidence>
<dbReference type="EMBL" id="CP039350">
    <property type="protein sequence ID" value="QCD96980.1"/>
    <property type="molecule type" value="Genomic_DNA"/>
</dbReference>